<dbReference type="Pfam" id="PF00593">
    <property type="entry name" value="TonB_dep_Rec_b-barrel"/>
    <property type="match status" value="1"/>
</dbReference>
<evidence type="ECO:0000256" key="6">
    <source>
        <dbReference type="ARBA" id="ARBA00022729"/>
    </source>
</evidence>
<dbReference type="EMBL" id="QVQT01000005">
    <property type="protein sequence ID" value="RFU15705.1"/>
    <property type="molecule type" value="Genomic_DNA"/>
</dbReference>
<comment type="caution">
    <text evidence="13">The sequence shown here is derived from an EMBL/GenBank/DDBJ whole genome shotgun (WGS) entry which is preliminary data.</text>
</comment>
<evidence type="ECO:0000256" key="10">
    <source>
        <dbReference type="ARBA" id="ARBA00023136"/>
    </source>
</evidence>
<evidence type="ECO:0000256" key="1">
    <source>
        <dbReference type="ARBA" id="ARBA00004571"/>
    </source>
</evidence>
<dbReference type="Pfam" id="PF13620">
    <property type="entry name" value="CarboxypepD_reg"/>
    <property type="match status" value="1"/>
</dbReference>
<evidence type="ECO:0000256" key="2">
    <source>
        <dbReference type="ARBA" id="ARBA00022448"/>
    </source>
</evidence>
<comment type="subcellular location">
    <subcellularLocation>
        <location evidence="1">Cell outer membrane</location>
        <topology evidence="1">Multi-pass membrane protein</topology>
    </subcellularLocation>
</comment>
<dbReference type="Gene3D" id="2.60.40.1120">
    <property type="entry name" value="Carboxypeptidase-like, regulatory domain"/>
    <property type="match status" value="1"/>
</dbReference>
<keyword evidence="2" id="KW-0813">Transport</keyword>
<dbReference type="SUPFAM" id="SSF49464">
    <property type="entry name" value="Carboxypeptidase regulatory domain-like"/>
    <property type="match status" value="1"/>
</dbReference>
<evidence type="ECO:0000259" key="12">
    <source>
        <dbReference type="Pfam" id="PF00593"/>
    </source>
</evidence>
<proteinExistence type="predicted"/>
<keyword evidence="11" id="KW-0998">Cell outer membrane</keyword>
<keyword evidence="3" id="KW-1134">Transmembrane beta strand</keyword>
<gene>
    <name evidence="13" type="ORF">D0Y96_14725</name>
</gene>
<keyword evidence="5" id="KW-0812">Transmembrane</keyword>
<name>A0A372ILG2_9BACT</name>
<evidence type="ECO:0000313" key="14">
    <source>
        <dbReference type="Proteomes" id="UP000264702"/>
    </source>
</evidence>
<keyword evidence="14" id="KW-1185">Reference proteome</keyword>
<sequence>MHAATLGLRKLPYFEEPFGGRVKTLLRRSLAALILGTTVLASGALSNTSFAQESAGASITGTVTDLYGNAIQKASVAVKNESTEQVQQFTTDNQGHFVAAGLAAGSYDVTISSTGFATTTKTNVAVAAGQLQSLSVQLKVGLLSQNVEVEAQAVNSIAAQHALSQGSLDTEAPKSEISSRFIQEFTPPTSDYSEIIQIAPGTFSYNSNGIGLGQGTTYFRGFPDGDYDITWDGIPFDDTNTPTHHSWAFFPGLWTGGVDFDRSPGTASTIGPSTFGGSINLLSKDVPGEQSVQPSVSYGSFNTLLIDGQYNSGFFGPSKRIGLTLDVHRMTSDGFETLNDQTRNAGDIKVLYKLSDRTTITGYSGVIRLSTNTPNNPPLRAQVAAYGWNYLLQNNDSTSAFYQKYNTYNLPTDFEYVGVNSDLGHGWLLDVKPYTYSYYNAQYYANDNPNDSTGLANGPNSSTNWIFEGPAGSNTGCNNQVKKKTYMALPCAVDKLNSYRKYGETSTISQVSKYGVFRTGMWYEWATTNRYQFPSDPITHIDQALPNFHEHFYTNSYNPYAEYEWHATKKLTITAGDKYAYYNMNLTQYADDGKIVGSLQGRASVNSSGGFGSNLPSAEANYKLTNNWSAYGQFGKGSEIPPSSTFDVAGGGQEVGTLPKPTETTTYQGGTVVKLNRMTLDADYFRVKFQNNYVSNAVANPNNPAYDLNEYYLGPDSITEGFEAEANAFLGYGFNVYANGTAGKATYTGTDVPSGLYVADAPTYTQSLAVTYEDHGLDLGVIEKRVGDHYNDNGSYHNQVYDAPFNNVNLFLNYTLHNHSIFNQSKISFSVNNLFNDESILDVASSNGPAKVNGSAYIATTAASPLDQLSLTAGRSFMFSLRVGIFPNHN</sequence>
<keyword evidence="8" id="KW-0406">Ion transport</keyword>
<dbReference type="InterPro" id="IPR008969">
    <property type="entry name" value="CarboxyPept-like_regulatory"/>
</dbReference>
<organism evidence="13 14">
    <name type="scientific">Paracidobacterium acidisoli</name>
    <dbReference type="NCBI Taxonomy" id="2303751"/>
    <lineage>
        <taxon>Bacteria</taxon>
        <taxon>Pseudomonadati</taxon>
        <taxon>Acidobacteriota</taxon>
        <taxon>Terriglobia</taxon>
        <taxon>Terriglobales</taxon>
        <taxon>Acidobacteriaceae</taxon>
        <taxon>Paracidobacterium</taxon>
    </lineage>
</organism>
<dbReference type="Gene3D" id="2.40.170.20">
    <property type="entry name" value="TonB-dependent receptor, beta-barrel domain"/>
    <property type="match status" value="1"/>
</dbReference>
<evidence type="ECO:0000256" key="11">
    <source>
        <dbReference type="ARBA" id="ARBA00023237"/>
    </source>
</evidence>
<dbReference type="GO" id="GO:0009279">
    <property type="term" value="C:cell outer membrane"/>
    <property type="evidence" value="ECO:0007669"/>
    <property type="project" value="UniProtKB-SubCell"/>
</dbReference>
<dbReference type="InterPro" id="IPR036942">
    <property type="entry name" value="Beta-barrel_TonB_sf"/>
</dbReference>
<keyword evidence="10" id="KW-0472">Membrane</keyword>
<evidence type="ECO:0000256" key="8">
    <source>
        <dbReference type="ARBA" id="ARBA00023065"/>
    </source>
</evidence>
<dbReference type="InterPro" id="IPR039426">
    <property type="entry name" value="TonB-dep_rcpt-like"/>
</dbReference>
<protein>
    <submittedName>
        <fullName evidence="13">TonB-dependent receptor</fullName>
    </submittedName>
</protein>
<accession>A0A372ILG2</accession>
<evidence type="ECO:0000256" key="3">
    <source>
        <dbReference type="ARBA" id="ARBA00022452"/>
    </source>
</evidence>
<dbReference type="PANTHER" id="PTHR32552">
    <property type="entry name" value="FERRICHROME IRON RECEPTOR-RELATED"/>
    <property type="match status" value="1"/>
</dbReference>
<evidence type="ECO:0000256" key="4">
    <source>
        <dbReference type="ARBA" id="ARBA00022496"/>
    </source>
</evidence>
<dbReference type="SUPFAM" id="SSF56935">
    <property type="entry name" value="Porins"/>
    <property type="match status" value="1"/>
</dbReference>
<dbReference type="PANTHER" id="PTHR32552:SF68">
    <property type="entry name" value="FERRICHROME OUTER MEMBRANE TRANSPORTER_PHAGE RECEPTOR"/>
    <property type="match status" value="1"/>
</dbReference>
<evidence type="ECO:0000313" key="13">
    <source>
        <dbReference type="EMBL" id="RFU15705.1"/>
    </source>
</evidence>
<keyword evidence="4" id="KW-0410">Iron transport</keyword>
<dbReference type="AlphaFoldDB" id="A0A372ILG2"/>
<keyword evidence="6" id="KW-0732">Signal</keyword>
<keyword evidence="7" id="KW-0408">Iron</keyword>
<evidence type="ECO:0000256" key="5">
    <source>
        <dbReference type="ARBA" id="ARBA00022692"/>
    </source>
</evidence>
<evidence type="ECO:0000256" key="9">
    <source>
        <dbReference type="ARBA" id="ARBA00023077"/>
    </source>
</evidence>
<dbReference type="InterPro" id="IPR000531">
    <property type="entry name" value="Beta-barrel_TonB"/>
</dbReference>
<keyword evidence="13" id="KW-0675">Receptor</keyword>
<feature type="domain" description="TonB-dependent receptor-like beta-barrel" evidence="12">
    <location>
        <begin position="355"/>
        <end position="834"/>
    </location>
</feature>
<reference evidence="13 14" key="1">
    <citation type="submission" date="2018-08" db="EMBL/GenBank/DDBJ databases">
        <title>Acidipila sp. 4G-K13, an acidobacterium isolated from forest soil.</title>
        <authorList>
            <person name="Gao Z.-H."/>
            <person name="Qiu L.-H."/>
        </authorList>
    </citation>
    <scope>NUCLEOTIDE SEQUENCE [LARGE SCALE GENOMIC DNA]</scope>
    <source>
        <strain evidence="13 14">4G-K13</strain>
    </source>
</reference>
<dbReference type="GO" id="GO:0015344">
    <property type="term" value="F:siderophore uptake transmembrane transporter activity"/>
    <property type="evidence" value="ECO:0007669"/>
    <property type="project" value="TreeGrafter"/>
</dbReference>
<evidence type="ECO:0000256" key="7">
    <source>
        <dbReference type="ARBA" id="ARBA00023004"/>
    </source>
</evidence>
<dbReference type="Proteomes" id="UP000264702">
    <property type="component" value="Unassembled WGS sequence"/>
</dbReference>
<keyword evidence="9" id="KW-0798">TonB box</keyword>